<organism evidence="3">
    <name type="scientific">Tanacetum cinerariifolium</name>
    <name type="common">Dalmatian daisy</name>
    <name type="synonym">Chrysanthemum cinerariifolium</name>
    <dbReference type="NCBI Taxonomy" id="118510"/>
    <lineage>
        <taxon>Eukaryota</taxon>
        <taxon>Viridiplantae</taxon>
        <taxon>Streptophyta</taxon>
        <taxon>Embryophyta</taxon>
        <taxon>Tracheophyta</taxon>
        <taxon>Spermatophyta</taxon>
        <taxon>Magnoliopsida</taxon>
        <taxon>eudicotyledons</taxon>
        <taxon>Gunneridae</taxon>
        <taxon>Pentapetalae</taxon>
        <taxon>asterids</taxon>
        <taxon>campanulids</taxon>
        <taxon>Asterales</taxon>
        <taxon>Asteraceae</taxon>
        <taxon>Asteroideae</taxon>
        <taxon>Anthemideae</taxon>
        <taxon>Anthemidinae</taxon>
        <taxon>Tanacetum</taxon>
    </lineage>
</organism>
<gene>
    <name evidence="3" type="ORF">Tci_240949</name>
</gene>
<proteinExistence type="predicted"/>
<dbReference type="PANTHER" id="PTHR45733:SF16">
    <property type="entry name" value="FORMIN-LIKE PROTEIN"/>
    <property type="match status" value="1"/>
</dbReference>
<dbReference type="GO" id="GO:0004721">
    <property type="term" value="F:phosphoprotein phosphatase activity"/>
    <property type="evidence" value="ECO:0007669"/>
    <property type="project" value="UniProtKB-KW"/>
</dbReference>
<dbReference type="InterPro" id="IPR051144">
    <property type="entry name" value="Formin_homology_domain"/>
</dbReference>
<evidence type="ECO:0000259" key="2">
    <source>
        <dbReference type="PROSITE" id="PS51182"/>
    </source>
</evidence>
<protein>
    <submittedName>
        <fullName evidence="3">Formin-like protein 13</fullName>
    </submittedName>
</protein>
<evidence type="ECO:0000313" key="3">
    <source>
        <dbReference type="EMBL" id="GEW68973.1"/>
    </source>
</evidence>
<dbReference type="PANTHER" id="PTHR45733">
    <property type="entry name" value="FORMIN-J"/>
    <property type="match status" value="1"/>
</dbReference>
<comment type="caution">
    <text evidence="3">The sequence shown here is derived from an EMBL/GenBank/DDBJ whole genome shotgun (WGS) entry which is preliminary data.</text>
</comment>
<keyword evidence="1" id="KW-0904">Protein phosphatase</keyword>
<sequence>MVHKHAPVDLLPKMLPVNPVPSHLRYLYYVSRRKGDREWPPAETSLALDCVIMRMIPDFDGKGGSCAALRIYGCNPLLHLAKSLTLFFSTPRKRKNIRYFYQVEVRVLNTELVFGGHVEMQISFNGYMFKFALGMEEISSICVVGVCSLLRAKKTCLISGKTQAPIV</sequence>
<dbReference type="InterPro" id="IPR014020">
    <property type="entry name" value="Tensin_C2-dom"/>
</dbReference>
<reference evidence="3" key="1">
    <citation type="journal article" date="2019" name="Sci. Rep.">
        <title>Draft genome of Tanacetum cinerariifolium, the natural source of mosquito coil.</title>
        <authorList>
            <person name="Yamashiro T."/>
            <person name="Shiraishi A."/>
            <person name="Satake H."/>
            <person name="Nakayama K."/>
        </authorList>
    </citation>
    <scope>NUCLEOTIDE SEQUENCE</scope>
</reference>
<keyword evidence="1" id="KW-0378">Hydrolase</keyword>
<evidence type="ECO:0000256" key="1">
    <source>
        <dbReference type="ARBA" id="ARBA00022912"/>
    </source>
</evidence>
<dbReference type="AlphaFoldDB" id="A0A699H1A3"/>
<dbReference type="EMBL" id="BKCJ010069394">
    <property type="protein sequence ID" value="GEW68973.1"/>
    <property type="molecule type" value="Genomic_DNA"/>
</dbReference>
<dbReference type="PROSITE" id="PS51182">
    <property type="entry name" value="C2_TENSIN"/>
    <property type="match status" value="1"/>
</dbReference>
<name>A0A699H1A3_TANCI</name>
<accession>A0A699H1A3</accession>
<feature type="domain" description="C2 tensin-type" evidence="2">
    <location>
        <begin position="43"/>
        <end position="167"/>
    </location>
</feature>